<protein>
    <submittedName>
        <fullName evidence="1">Uncharacterized protein</fullName>
    </submittedName>
</protein>
<dbReference type="AlphaFoldDB" id="A0A364NX80"/>
<accession>A0A364NX80</accession>
<proteinExistence type="predicted"/>
<organism evidence="1 2">
    <name type="scientific">Paramagnetospirillum kuznetsovii</name>
    <dbReference type="NCBI Taxonomy" id="2053833"/>
    <lineage>
        <taxon>Bacteria</taxon>
        <taxon>Pseudomonadati</taxon>
        <taxon>Pseudomonadota</taxon>
        <taxon>Alphaproteobacteria</taxon>
        <taxon>Rhodospirillales</taxon>
        <taxon>Magnetospirillaceae</taxon>
        <taxon>Paramagnetospirillum</taxon>
    </lineage>
</organism>
<gene>
    <name evidence="1" type="ORF">CU669_11835</name>
</gene>
<evidence type="ECO:0000313" key="1">
    <source>
        <dbReference type="EMBL" id="RAU21663.1"/>
    </source>
</evidence>
<reference evidence="1 2" key="1">
    <citation type="submission" date="2017-11" db="EMBL/GenBank/DDBJ databases">
        <title>Draft genome sequence of magnetotactic bacterium Magnetospirillum kuznetsovii LBB-42.</title>
        <authorList>
            <person name="Grouzdev D.S."/>
            <person name="Rysina M.S."/>
            <person name="Baslerov R.V."/>
            <person name="Koziaeva V."/>
        </authorList>
    </citation>
    <scope>NUCLEOTIDE SEQUENCE [LARGE SCALE GENOMIC DNA]</scope>
    <source>
        <strain evidence="1 2">LBB-42</strain>
    </source>
</reference>
<name>A0A364NX80_9PROT</name>
<comment type="caution">
    <text evidence="1">The sequence shown here is derived from an EMBL/GenBank/DDBJ whole genome shotgun (WGS) entry which is preliminary data.</text>
</comment>
<evidence type="ECO:0000313" key="2">
    <source>
        <dbReference type="Proteomes" id="UP000251075"/>
    </source>
</evidence>
<keyword evidence="2" id="KW-1185">Reference proteome</keyword>
<dbReference type="EMBL" id="PGTO01000008">
    <property type="protein sequence ID" value="RAU21663.1"/>
    <property type="molecule type" value="Genomic_DNA"/>
</dbReference>
<dbReference type="Proteomes" id="UP000251075">
    <property type="component" value="Unassembled WGS sequence"/>
</dbReference>
<sequence>MFKLTHRIKAALKDKTDIRPLAKFFSQFLICDCLSSAGAFYQNISNYFWLHSRLCDKNICDSLNKPLRLRQLLFCIFKLDF</sequence>